<protein>
    <recommendedName>
        <fullName evidence="5">Carboxypeptidase regulatory-like domain-containing protein</fullName>
    </recommendedName>
</protein>
<dbReference type="PROSITE" id="PS51257">
    <property type="entry name" value="PROKAR_LIPOPROTEIN"/>
    <property type="match status" value="1"/>
</dbReference>
<keyword evidence="2" id="KW-0732">Signal</keyword>
<feature type="chain" id="PRO_5047271303" description="Carboxypeptidase regulatory-like domain-containing protein" evidence="2">
    <location>
        <begin position="31"/>
        <end position="279"/>
    </location>
</feature>
<proteinExistence type="predicted"/>
<evidence type="ECO:0000313" key="4">
    <source>
        <dbReference type="Proteomes" id="UP000282926"/>
    </source>
</evidence>
<dbReference type="Proteomes" id="UP000282926">
    <property type="component" value="Unassembled WGS sequence"/>
</dbReference>
<comment type="caution">
    <text evidence="3">The sequence shown here is derived from an EMBL/GenBank/DDBJ whole genome shotgun (WGS) entry which is preliminary data.</text>
</comment>
<keyword evidence="4" id="KW-1185">Reference proteome</keyword>
<sequence length="279" mass="30552">MLKPHTRTSRFTRLFGALSLIALLSLMISACESEPQGPPPPPPDFEFPIDIQVTGPGDAPIGAAAIELDGQIVGFTDADGIFKATLVEKPGTEVSLKVIAPEGFRVAENGELVDQLRVTETIGGQLSSLPLTLNSKVISLRHTYMGWVQANCDDRIKEGACDNLPVHLNGEEVARTDDRGVAQFAFEGIPGRTAEVTLRTPAFEPGVEGSPFFEPARPSYELALGYDETIFRIQQDFTDPTVKKAPRRTTRRRTTTRRTTKKKTAPKEEEGGNHIINLW</sequence>
<evidence type="ECO:0000256" key="1">
    <source>
        <dbReference type="SAM" id="MobiDB-lite"/>
    </source>
</evidence>
<feature type="region of interest" description="Disordered" evidence="1">
    <location>
        <begin position="242"/>
        <end position="279"/>
    </location>
</feature>
<name>A0ABY0CX55_9DELT</name>
<dbReference type="EMBL" id="SADD01000001">
    <property type="protein sequence ID" value="RVU48000.1"/>
    <property type="molecule type" value="Genomic_DNA"/>
</dbReference>
<evidence type="ECO:0000313" key="3">
    <source>
        <dbReference type="EMBL" id="RVU48000.1"/>
    </source>
</evidence>
<evidence type="ECO:0000256" key="2">
    <source>
        <dbReference type="SAM" id="SignalP"/>
    </source>
</evidence>
<accession>A0ABY0CX55</accession>
<gene>
    <name evidence="3" type="ORF">EA187_00775</name>
</gene>
<dbReference type="RefSeq" id="WP_115603399.1">
    <property type="nucleotide sequence ID" value="NZ_SADD01000001.1"/>
</dbReference>
<organism evidence="3 4">
    <name type="scientific">Lujinxingia sediminis</name>
    <dbReference type="NCBI Taxonomy" id="2480984"/>
    <lineage>
        <taxon>Bacteria</taxon>
        <taxon>Deltaproteobacteria</taxon>
        <taxon>Bradymonadales</taxon>
        <taxon>Lujinxingiaceae</taxon>
        <taxon>Lujinxingia</taxon>
    </lineage>
</organism>
<feature type="signal peptide" evidence="2">
    <location>
        <begin position="1"/>
        <end position="30"/>
    </location>
</feature>
<evidence type="ECO:0008006" key="5">
    <source>
        <dbReference type="Google" id="ProtNLM"/>
    </source>
</evidence>
<reference evidence="3 4" key="1">
    <citation type="submission" date="2019-01" db="EMBL/GenBank/DDBJ databases">
        <title>Lujinxingia litoralis gen. nov., sp. nov. and Lujinxingia sediminis gen. nov., sp. nov., new members in the order Bradymonadales, isolated from coastal sediment.</title>
        <authorList>
            <person name="Li C.-M."/>
        </authorList>
    </citation>
    <scope>NUCLEOTIDE SEQUENCE [LARGE SCALE GENOMIC DNA]</scope>
    <source>
        <strain evidence="3 4">SEH01</strain>
    </source>
</reference>
<feature type="compositionally biased region" description="Basic residues" evidence="1">
    <location>
        <begin position="244"/>
        <end position="264"/>
    </location>
</feature>